<dbReference type="PRINTS" id="PR00792">
    <property type="entry name" value="PEPSIN"/>
</dbReference>
<dbReference type="CDD" id="cd06097">
    <property type="entry name" value="Aspergillopepsin_like"/>
    <property type="match status" value="1"/>
</dbReference>
<dbReference type="Gene3D" id="2.40.70.10">
    <property type="entry name" value="Acid Proteases"/>
    <property type="match status" value="2"/>
</dbReference>
<evidence type="ECO:0000256" key="1">
    <source>
        <dbReference type="ARBA" id="ARBA00007447"/>
    </source>
</evidence>
<evidence type="ECO:0000256" key="5">
    <source>
        <dbReference type="SAM" id="SignalP"/>
    </source>
</evidence>
<accession>A0A5N5D0K5</accession>
<evidence type="ECO:0000313" key="8">
    <source>
        <dbReference type="Proteomes" id="UP000325902"/>
    </source>
</evidence>
<dbReference type="AlphaFoldDB" id="A0A5N5D0K5"/>
<proteinExistence type="inferred from homology"/>
<evidence type="ECO:0000256" key="3">
    <source>
        <dbReference type="ARBA" id="ARBA00022750"/>
    </source>
</evidence>
<gene>
    <name evidence="7" type="primary">SNP2_3</name>
    <name evidence="7" type="ORF">DBV05_g10150</name>
</gene>
<dbReference type="PANTHER" id="PTHR47966:SF2">
    <property type="entry name" value="ASPERGILLOPEPSIN-1-RELATED"/>
    <property type="match status" value="1"/>
</dbReference>
<evidence type="ECO:0000256" key="2">
    <source>
        <dbReference type="ARBA" id="ARBA00022670"/>
    </source>
</evidence>
<dbReference type="GO" id="GO:0006508">
    <property type="term" value="P:proteolysis"/>
    <property type="evidence" value="ECO:0007669"/>
    <property type="project" value="UniProtKB-KW"/>
</dbReference>
<feature type="chain" id="PRO_5024824651" evidence="5">
    <location>
        <begin position="26"/>
        <end position="413"/>
    </location>
</feature>
<dbReference type="SUPFAM" id="SSF50630">
    <property type="entry name" value="Acid proteases"/>
    <property type="match status" value="1"/>
</dbReference>
<evidence type="ECO:0000313" key="7">
    <source>
        <dbReference type="EMBL" id="KAB2571183.1"/>
    </source>
</evidence>
<keyword evidence="3" id="KW-0064">Aspartyl protease</keyword>
<dbReference type="Pfam" id="PF00026">
    <property type="entry name" value="Asp"/>
    <property type="match status" value="1"/>
</dbReference>
<dbReference type="OrthoDB" id="2747330at2759"/>
<protein>
    <submittedName>
        <fullName evidence="7">Aspartic protease SNP2</fullName>
    </submittedName>
</protein>
<keyword evidence="2 7" id="KW-0645">Protease</keyword>
<keyword evidence="8" id="KW-1185">Reference proteome</keyword>
<comment type="caution">
    <text evidence="7">The sequence shown here is derived from an EMBL/GenBank/DDBJ whole genome shotgun (WGS) entry which is preliminary data.</text>
</comment>
<keyword evidence="4" id="KW-0378">Hydrolase</keyword>
<dbReference type="EMBL" id="VCHE01000109">
    <property type="protein sequence ID" value="KAB2571183.1"/>
    <property type="molecule type" value="Genomic_DNA"/>
</dbReference>
<dbReference type="InterPro" id="IPR033121">
    <property type="entry name" value="PEPTIDASE_A1"/>
</dbReference>
<comment type="similarity">
    <text evidence="1">Belongs to the peptidase A1 family.</text>
</comment>
<organism evidence="7 8">
    <name type="scientific">Lasiodiplodia theobromae</name>
    <dbReference type="NCBI Taxonomy" id="45133"/>
    <lineage>
        <taxon>Eukaryota</taxon>
        <taxon>Fungi</taxon>
        <taxon>Dikarya</taxon>
        <taxon>Ascomycota</taxon>
        <taxon>Pezizomycotina</taxon>
        <taxon>Dothideomycetes</taxon>
        <taxon>Dothideomycetes incertae sedis</taxon>
        <taxon>Botryosphaeriales</taxon>
        <taxon>Botryosphaeriaceae</taxon>
        <taxon>Lasiodiplodia</taxon>
    </lineage>
</organism>
<dbReference type="InterPro" id="IPR034163">
    <property type="entry name" value="Aspergillopepsin-like_cat_dom"/>
</dbReference>
<dbReference type="Proteomes" id="UP000325902">
    <property type="component" value="Unassembled WGS sequence"/>
</dbReference>
<feature type="domain" description="Peptidase A1" evidence="6">
    <location>
        <begin position="101"/>
        <end position="404"/>
    </location>
</feature>
<dbReference type="GO" id="GO:0004190">
    <property type="term" value="F:aspartic-type endopeptidase activity"/>
    <property type="evidence" value="ECO:0007669"/>
    <property type="project" value="UniProtKB-KW"/>
</dbReference>
<dbReference type="PROSITE" id="PS51767">
    <property type="entry name" value="PEPTIDASE_A1"/>
    <property type="match status" value="1"/>
</dbReference>
<reference evidence="7 8" key="1">
    <citation type="journal article" date="2019" name="Sci. Rep.">
        <title>A multi-omics analysis of the grapevine pathogen Lasiodiplodia theobromae reveals that temperature affects the expression of virulence- and pathogenicity-related genes.</title>
        <authorList>
            <person name="Felix C."/>
            <person name="Meneses R."/>
            <person name="Goncalves M.F.M."/>
            <person name="Tilleman L."/>
            <person name="Duarte A.S."/>
            <person name="Jorrin-Novo J.V."/>
            <person name="Van de Peer Y."/>
            <person name="Deforce D."/>
            <person name="Van Nieuwerburgh F."/>
            <person name="Esteves A.C."/>
            <person name="Alves A."/>
        </authorList>
    </citation>
    <scope>NUCLEOTIDE SEQUENCE [LARGE SCALE GENOMIC DNA]</scope>
    <source>
        <strain evidence="7 8">LA-SOL3</strain>
    </source>
</reference>
<feature type="signal peptide" evidence="5">
    <location>
        <begin position="1"/>
        <end position="25"/>
    </location>
</feature>
<dbReference type="InterPro" id="IPR001461">
    <property type="entry name" value="Aspartic_peptidase_A1"/>
</dbReference>
<evidence type="ECO:0000259" key="6">
    <source>
        <dbReference type="PROSITE" id="PS51767"/>
    </source>
</evidence>
<name>A0A5N5D0K5_9PEZI</name>
<evidence type="ECO:0000256" key="4">
    <source>
        <dbReference type="ARBA" id="ARBA00022801"/>
    </source>
</evidence>
<sequence>MKRTAVIKGLLFALLSSSFLTECDGAVLSRPTNEGFRINQVPYGTSSRNGPAALAAVYTKRGFQAPEYVQRAVSRAVQLGSDDASSGSVPALSQNVYDVAYKCPVTLGSSQVYLDFDSGSSDLWSFSTLQPEDQNANHQLYHPSGNPIANSTWAITYLDGSSASGIVYSDSVTLGGLTFQNQYVEAAENASASFVSGGQDGLLGLGFDQLNTIKPSKQYSLFSAIAPSLPQPLFTANLKKNASGTYTFGYLNKTEYVDPITYVDVDSSDGFWSFETTAYAVGSGSSTSKQFSGIMDTGTTLLVLPSDIARSYYANVTGASFNADNGGWTFSCDADLPALHLQIGGQAHTVPGSFLNFAPAGGSACFGGLQQSDDIPFSIFGDIFIKSQFVVFDRSTTPPRLGLAKQQGVNYDE</sequence>
<dbReference type="PANTHER" id="PTHR47966">
    <property type="entry name" value="BETA-SITE APP-CLEAVING ENZYME, ISOFORM A-RELATED"/>
    <property type="match status" value="1"/>
</dbReference>
<keyword evidence="5" id="KW-0732">Signal</keyword>
<dbReference type="InterPro" id="IPR021109">
    <property type="entry name" value="Peptidase_aspartic_dom_sf"/>
</dbReference>
<dbReference type="FunFam" id="2.40.70.10:FF:000024">
    <property type="entry name" value="Endothiapepsin"/>
    <property type="match status" value="1"/>
</dbReference>